<accession>A0AAD4LDW2</accession>
<dbReference type="SUPFAM" id="SSF56784">
    <property type="entry name" value="HAD-like"/>
    <property type="match status" value="1"/>
</dbReference>
<dbReference type="GO" id="GO:0016791">
    <property type="term" value="F:phosphatase activity"/>
    <property type="evidence" value="ECO:0007669"/>
    <property type="project" value="UniProtKB-ARBA"/>
</dbReference>
<dbReference type="Gene3D" id="1.10.150.240">
    <property type="entry name" value="Putative phosphatase, domain 2"/>
    <property type="match status" value="1"/>
</dbReference>
<evidence type="ECO:0000313" key="2">
    <source>
        <dbReference type="Proteomes" id="UP001201163"/>
    </source>
</evidence>
<keyword evidence="2" id="KW-1185">Reference proteome</keyword>
<dbReference type="InterPro" id="IPR023198">
    <property type="entry name" value="PGP-like_dom2"/>
</dbReference>
<dbReference type="NCBIfam" id="TIGR01509">
    <property type="entry name" value="HAD-SF-IA-v3"/>
    <property type="match status" value="1"/>
</dbReference>
<name>A0AAD4LDW2_9AGAM</name>
<reference evidence="1" key="1">
    <citation type="submission" date="2022-01" db="EMBL/GenBank/DDBJ databases">
        <title>Comparative genomics reveals a dynamic genome evolution in the ectomycorrhizal milk-cap (Lactarius) mushrooms.</title>
        <authorList>
            <consortium name="DOE Joint Genome Institute"/>
            <person name="Lebreton A."/>
            <person name="Tang N."/>
            <person name="Kuo A."/>
            <person name="LaButti K."/>
            <person name="Drula E."/>
            <person name="Barry K."/>
            <person name="Clum A."/>
            <person name="Lipzen A."/>
            <person name="Mousain D."/>
            <person name="Ng V."/>
            <person name="Wang R."/>
            <person name="Wang X."/>
            <person name="Dai Y."/>
            <person name="Henrissat B."/>
            <person name="Grigoriev I.V."/>
            <person name="Guerin-Laguette A."/>
            <person name="Yu F."/>
            <person name="Martin F.M."/>
        </authorList>
    </citation>
    <scope>NUCLEOTIDE SEQUENCE</scope>
    <source>
        <strain evidence="1">QP</strain>
    </source>
</reference>
<dbReference type="Proteomes" id="UP001201163">
    <property type="component" value="Unassembled WGS sequence"/>
</dbReference>
<dbReference type="PANTHER" id="PTHR43611:SF3">
    <property type="entry name" value="FLAVIN MONONUCLEOTIDE HYDROLASE 1, CHLOROPLATIC"/>
    <property type="match status" value="1"/>
</dbReference>
<dbReference type="InterPro" id="IPR008930">
    <property type="entry name" value="Terpenoid_cyclase/PrenylTrfase"/>
</dbReference>
<dbReference type="EMBL" id="JAKELL010000044">
    <property type="protein sequence ID" value="KAH8988052.1"/>
    <property type="molecule type" value="Genomic_DNA"/>
</dbReference>
<sequence>MSLPPRCSVLIFDLGDVILTWSPVTTTSISPKVLKAILSSTIWQQYERGRISEDECYRLSGERFRLDPEEVRRTIVDARTSLRSNDGFIRFICDLQAEAQGALRIFAMSNISAPDYVNARAIPTEWGIFERVFTSAAAGMRKPDLCFFEFVLDEIKAEPSSVVFVDDNRENVLAARSLGMHGIVFDDVQRVRQSLRFFTGDPVSRGLSFLEARAGRLESVTNSGQIVVENFAQLLIWEATNKRELVNFVHHPRIWNFFREGPIFTTDEYPSDLDTTSVGLMLTQPDDHVFDSVMDEMLQYTNEDGIATTYFDSERPRTDPIVALNILRLFYSRGRGHQLSRTLEWVLGVLEHRAYLEGTRYYETAECFLFFASQLLRSSTDTRLHARLAPLLRERILEQAGAAGDALALSMRVLAGMVVGVRLERELAELLPLQCEDGGWDPSWMYKYSWTGMKIGNRGLTTAFALNAIAALRSPPQLQ</sequence>
<dbReference type="PANTHER" id="PTHR43611">
    <property type="entry name" value="ALPHA-D-GLUCOSE 1-PHOSPHATE PHOSPHATASE"/>
    <property type="match status" value="1"/>
</dbReference>
<dbReference type="AlphaFoldDB" id="A0AAD4LDW2"/>
<dbReference type="InterPro" id="IPR006439">
    <property type="entry name" value="HAD-SF_hydro_IA"/>
</dbReference>
<proteinExistence type="predicted"/>
<dbReference type="PRINTS" id="PR00413">
    <property type="entry name" value="HADHALOGNASE"/>
</dbReference>
<protein>
    <submittedName>
        <fullName evidence="1">HAD-like domain-containing protein</fullName>
    </submittedName>
</protein>
<evidence type="ECO:0000313" key="1">
    <source>
        <dbReference type="EMBL" id="KAH8988052.1"/>
    </source>
</evidence>
<dbReference type="Gene3D" id="3.40.50.1000">
    <property type="entry name" value="HAD superfamily/HAD-like"/>
    <property type="match status" value="1"/>
</dbReference>
<organism evidence="1 2">
    <name type="scientific">Lactarius akahatsu</name>
    <dbReference type="NCBI Taxonomy" id="416441"/>
    <lineage>
        <taxon>Eukaryota</taxon>
        <taxon>Fungi</taxon>
        <taxon>Dikarya</taxon>
        <taxon>Basidiomycota</taxon>
        <taxon>Agaricomycotina</taxon>
        <taxon>Agaricomycetes</taxon>
        <taxon>Russulales</taxon>
        <taxon>Russulaceae</taxon>
        <taxon>Lactarius</taxon>
    </lineage>
</organism>
<dbReference type="InterPro" id="IPR036412">
    <property type="entry name" value="HAD-like_sf"/>
</dbReference>
<dbReference type="SUPFAM" id="SSF48239">
    <property type="entry name" value="Terpenoid cyclases/Protein prenyltransferases"/>
    <property type="match status" value="1"/>
</dbReference>
<dbReference type="InterPro" id="IPR023214">
    <property type="entry name" value="HAD_sf"/>
</dbReference>
<comment type="caution">
    <text evidence="1">The sequence shown here is derived from an EMBL/GenBank/DDBJ whole genome shotgun (WGS) entry which is preliminary data.</text>
</comment>
<gene>
    <name evidence="1" type="ORF">EDB92DRAFT_1817688</name>
</gene>